<keyword evidence="4" id="KW-0158">Chromosome</keyword>
<feature type="region of interest" description="Disordered" evidence="13">
    <location>
        <begin position="1"/>
        <end position="111"/>
    </location>
</feature>
<feature type="compositionally biased region" description="Basic and acidic residues" evidence="13">
    <location>
        <begin position="953"/>
        <end position="965"/>
    </location>
</feature>
<name>A0AAW1PEV5_9CHLO</name>
<feature type="compositionally biased region" description="Low complexity" evidence="13">
    <location>
        <begin position="482"/>
        <end position="500"/>
    </location>
</feature>
<keyword evidence="10" id="KW-0234">DNA repair</keyword>
<feature type="region of interest" description="Disordered" evidence="13">
    <location>
        <begin position="946"/>
        <end position="965"/>
    </location>
</feature>
<keyword evidence="7" id="KW-0067">ATP-binding</keyword>
<dbReference type="InterPro" id="IPR003395">
    <property type="entry name" value="RecF/RecN/SMC_N"/>
</dbReference>
<evidence type="ECO:0000313" key="16">
    <source>
        <dbReference type="Proteomes" id="UP001465755"/>
    </source>
</evidence>
<dbReference type="AlphaFoldDB" id="A0AAW1PEV5"/>
<evidence type="ECO:0000313" key="15">
    <source>
        <dbReference type="EMBL" id="KAK9811991.1"/>
    </source>
</evidence>
<protein>
    <recommendedName>
        <fullName evidence="14">RecF/RecN/SMC N-terminal domain-containing protein</fullName>
    </recommendedName>
</protein>
<evidence type="ECO:0000259" key="14">
    <source>
        <dbReference type="Pfam" id="PF02463"/>
    </source>
</evidence>
<evidence type="ECO:0000256" key="11">
    <source>
        <dbReference type="ARBA" id="ARBA00023242"/>
    </source>
</evidence>
<keyword evidence="8 12" id="KW-0175">Coiled coil</keyword>
<gene>
    <name evidence="15" type="ORF">WJX73_006757</name>
</gene>
<dbReference type="EMBL" id="JALJOQ010000010">
    <property type="protein sequence ID" value="KAK9811991.1"/>
    <property type="molecule type" value="Genomic_DNA"/>
</dbReference>
<dbReference type="InterPro" id="IPR027417">
    <property type="entry name" value="P-loop_NTPase"/>
</dbReference>
<comment type="similarity">
    <text evidence="3">Belongs to the SMC family. SMC6 subfamily.</text>
</comment>
<feature type="coiled-coil region" evidence="12">
    <location>
        <begin position="290"/>
        <end position="324"/>
    </location>
</feature>
<evidence type="ECO:0000256" key="9">
    <source>
        <dbReference type="ARBA" id="ARBA00023172"/>
    </source>
</evidence>
<dbReference type="GO" id="GO:0005524">
    <property type="term" value="F:ATP binding"/>
    <property type="evidence" value="ECO:0007669"/>
    <property type="project" value="UniProtKB-KW"/>
</dbReference>
<evidence type="ECO:0000256" key="10">
    <source>
        <dbReference type="ARBA" id="ARBA00023204"/>
    </source>
</evidence>
<dbReference type="GO" id="GO:0003684">
    <property type="term" value="F:damaged DNA binding"/>
    <property type="evidence" value="ECO:0007669"/>
    <property type="project" value="TreeGrafter"/>
</dbReference>
<comment type="subcellular location">
    <subcellularLocation>
        <location evidence="2">Chromosome</location>
    </subcellularLocation>
    <subcellularLocation>
        <location evidence="1">Nucleus</location>
    </subcellularLocation>
</comment>
<evidence type="ECO:0000256" key="8">
    <source>
        <dbReference type="ARBA" id="ARBA00023054"/>
    </source>
</evidence>
<keyword evidence="9" id="KW-0233">DNA recombination</keyword>
<evidence type="ECO:0000256" key="5">
    <source>
        <dbReference type="ARBA" id="ARBA00022741"/>
    </source>
</evidence>
<dbReference type="GO" id="GO:0030915">
    <property type="term" value="C:Smc5-Smc6 complex"/>
    <property type="evidence" value="ECO:0007669"/>
    <property type="project" value="TreeGrafter"/>
</dbReference>
<comment type="caution">
    <text evidence="15">The sequence shown here is derived from an EMBL/GenBank/DDBJ whole genome shotgun (WGS) entry which is preliminary data.</text>
</comment>
<keyword evidence="6" id="KW-0227">DNA damage</keyword>
<evidence type="ECO:0000256" key="2">
    <source>
        <dbReference type="ARBA" id="ARBA00004286"/>
    </source>
</evidence>
<evidence type="ECO:0000256" key="6">
    <source>
        <dbReference type="ARBA" id="ARBA00022763"/>
    </source>
</evidence>
<dbReference type="SUPFAM" id="SSF52540">
    <property type="entry name" value="P-loop containing nucleoside triphosphate hydrolases"/>
    <property type="match status" value="1"/>
</dbReference>
<feature type="coiled-coil region" evidence="12">
    <location>
        <begin position="812"/>
        <end position="930"/>
    </location>
</feature>
<feature type="region of interest" description="Disordered" evidence="13">
    <location>
        <begin position="467"/>
        <end position="526"/>
    </location>
</feature>
<evidence type="ECO:0000256" key="12">
    <source>
        <dbReference type="SAM" id="Coils"/>
    </source>
</evidence>
<dbReference type="GO" id="GO:0003697">
    <property type="term" value="F:single-stranded DNA binding"/>
    <property type="evidence" value="ECO:0007669"/>
    <property type="project" value="TreeGrafter"/>
</dbReference>
<dbReference type="PANTHER" id="PTHR19306">
    <property type="entry name" value="STRUCTURAL MAINTENANCE OF CHROMOSOMES 5,6 SMC5, SMC6"/>
    <property type="match status" value="1"/>
</dbReference>
<feature type="compositionally biased region" description="Basic and acidic residues" evidence="13">
    <location>
        <begin position="501"/>
        <end position="525"/>
    </location>
</feature>
<dbReference type="Proteomes" id="UP001465755">
    <property type="component" value="Unassembled WGS sequence"/>
</dbReference>
<dbReference type="Pfam" id="PF02463">
    <property type="entry name" value="SMC_N"/>
    <property type="match status" value="1"/>
</dbReference>
<feature type="compositionally biased region" description="Basic and acidic residues" evidence="13">
    <location>
        <begin position="81"/>
        <end position="91"/>
    </location>
</feature>
<dbReference type="GO" id="GO:0005634">
    <property type="term" value="C:nucleus"/>
    <property type="evidence" value="ECO:0007669"/>
    <property type="project" value="UniProtKB-SubCell"/>
</dbReference>
<dbReference type="GO" id="GO:0000724">
    <property type="term" value="P:double-strand break repair via homologous recombination"/>
    <property type="evidence" value="ECO:0007669"/>
    <property type="project" value="TreeGrafter"/>
</dbReference>
<keyword evidence="11" id="KW-0539">Nucleus</keyword>
<evidence type="ECO:0000256" key="7">
    <source>
        <dbReference type="ARBA" id="ARBA00022840"/>
    </source>
</evidence>
<dbReference type="Gene3D" id="1.10.287.1490">
    <property type="match status" value="1"/>
</dbReference>
<accession>A0AAW1PEV5</accession>
<evidence type="ECO:0000256" key="4">
    <source>
        <dbReference type="ARBA" id="ARBA00022454"/>
    </source>
</evidence>
<keyword evidence="5" id="KW-0547">Nucleotide-binding</keyword>
<evidence type="ECO:0000256" key="1">
    <source>
        <dbReference type="ARBA" id="ARBA00004123"/>
    </source>
</evidence>
<sequence length="1197" mass="134077">MIQSTSASRKRKSPDGSSPRRRSSRRYEDTGERDLAAEMLEENEHEVQETGALIRKVEPGRRRRRAAERDVEIDEDEDMDEPRSARARDASADVESPRATPDLQGDGRGSAGQLKSLKVENFMCHENLEMTFGPHVNFISGQNGSGKSAVLQALQFCLGLSARHTGRATSAKQLVRTGASYMKAQVTLWNLGVDAYLPNYYGECITIERKVSAQSGTSTWTIYKADGSKAQATSTKEVLAMCDYFNCDASNPAICLTQDTARTFSGTASAKGKYEVYMEALHFTKIISRLHEARGKVSDMSANLQDFEQRHQTKAEELAEVKKTLEALAEVKDWKEQVAQVKLCQAWADQYINEARLAGLQNKLAMRIPTARQQLQVEIDSVQQKVQEMDAEYERQKEAFDQHSERISAIAREKQGLQQGVADARHQLTKIQGQAKGLDNEIANNKNARDMVIEAIQAAEDKLAKSSETAAQRKAQHNSQVRQLATQQEAAEAGASAARQGLKEAEANKAQKQERVDSAGRDARDASSNLRMLNTRLQELKNAHAKPVVAFGGNQVDKLLTEIQRKVSQFHRPPIGPVGAFLSLDDDHWATAVEASIGTLFNQFLVHDEHDMKLLQSINTSCRGPSLTIGKRSFDLPPHNMACNPQPSPALTTIYRILQIKEEGQRRTVLQNFLLDKGKVERVALVQDWRQGFEVLKRERNTLGSAWDHEGWHGVIRGQSETSFPKPWNVHPRLQKDVSQLRAMLEGQRQQATAADQQAKARLGAARQEAREADQGLQHANKAVRGAETQRRQVSTQMTQLQASQQQEMPVEEDQEDTMNQLADELQDCEARLREATRQKEDRMRAVEEAKTAVDAAKRNVEAKEASIRTITEENEAAENAMKDAQDRKIAVHRELEKTMARQVTLEELAASLESNIEEAKQDVSMATERGSEVCTQEEEQAALDAIKGPCRLPDEPGKRKEKLDKLAKDLDSKIRSSERRAGRSLEDLEADRDILEDVVGRQTVQLGRAEKAYKLLSEGHNFRRREATRVRDEVEFEVDKAFNKYLKRRRHCGRLVLNYRDHELDMEVEVDAKSHGQKATNMKSLSGGERSFSTLAFIMAMGKYINAPFHCLDEFDVFLDAQNRQMAIRLLLECARDAQGTQLVLLSPQDVNSIRHAIDEVHAAAVKGNMNIPAKDEFATVVEMRPARVGNGSRGA</sequence>
<dbReference type="PANTHER" id="PTHR19306:SF6">
    <property type="entry name" value="STRUCTURAL MAINTENANCE OF CHROMOSOMES PROTEIN 6"/>
    <property type="match status" value="1"/>
</dbReference>
<feature type="compositionally biased region" description="Low complexity" evidence="13">
    <location>
        <begin position="749"/>
        <end position="761"/>
    </location>
</feature>
<organism evidence="15 16">
    <name type="scientific">Symbiochloris irregularis</name>
    <dbReference type="NCBI Taxonomy" id="706552"/>
    <lineage>
        <taxon>Eukaryota</taxon>
        <taxon>Viridiplantae</taxon>
        <taxon>Chlorophyta</taxon>
        <taxon>core chlorophytes</taxon>
        <taxon>Trebouxiophyceae</taxon>
        <taxon>Trebouxiales</taxon>
        <taxon>Trebouxiaceae</taxon>
        <taxon>Symbiochloris</taxon>
    </lineage>
</organism>
<evidence type="ECO:0000256" key="3">
    <source>
        <dbReference type="ARBA" id="ARBA00006793"/>
    </source>
</evidence>
<feature type="region of interest" description="Disordered" evidence="13">
    <location>
        <begin position="749"/>
        <end position="798"/>
    </location>
</feature>
<feature type="compositionally biased region" description="Basic and acidic residues" evidence="13">
    <location>
        <begin position="25"/>
        <end position="36"/>
    </location>
</feature>
<dbReference type="GO" id="GO:0051276">
    <property type="term" value="P:chromosome organization"/>
    <property type="evidence" value="ECO:0007669"/>
    <property type="project" value="UniProtKB-ARBA"/>
</dbReference>
<feature type="domain" description="RecF/RecN/SMC N-terminal" evidence="14">
    <location>
        <begin position="114"/>
        <end position="1140"/>
    </location>
</feature>
<dbReference type="GO" id="GO:0035861">
    <property type="term" value="C:site of double-strand break"/>
    <property type="evidence" value="ECO:0007669"/>
    <property type="project" value="TreeGrafter"/>
</dbReference>
<proteinExistence type="inferred from homology"/>
<reference evidence="15 16" key="1">
    <citation type="journal article" date="2024" name="Nat. Commun.">
        <title>Phylogenomics reveals the evolutionary origins of lichenization in chlorophyte algae.</title>
        <authorList>
            <person name="Puginier C."/>
            <person name="Libourel C."/>
            <person name="Otte J."/>
            <person name="Skaloud P."/>
            <person name="Haon M."/>
            <person name="Grisel S."/>
            <person name="Petersen M."/>
            <person name="Berrin J.G."/>
            <person name="Delaux P.M."/>
            <person name="Dal Grande F."/>
            <person name="Keller J."/>
        </authorList>
    </citation>
    <scope>NUCLEOTIDE SEQUENCE [LARGE SCALE GENOMIC DNA]</scope>
    <source>
        <strain evidence="15 16">SAG 2036</strain>
    </source>
</reference>
<dbReference type="Gene3D" id="3.40.50.300">
    <property type="entry name" value="P-loop containing nucleotide triphosphate hydrolases"/>
    <property type="match status" value="2"/>
</dbReference>
<evidence type="ECO:0000256" key="13">
    <source>
        <dbReference type="SAM" id="MobiDB-lite"/>
    </source>
</evidence>
<keyword evidence="16" id="KW-1185">Reference proteome</keyword>
<feature type="compositionally biased region" description="Acidic residues" evidence="13">
    <location>
        <begin position="71"/>
        <end position="80"/>
    </location>
</feature>